<comment type="caution">
    <text evidence="1">The sequence shown here is derived from an EMBL/GenBank/DDBJ whole genome shotgun (WGS) entry which is preliminary data.</text>
</comment>
<dbReference type="AlphaFoldDB" id="A0A4Q0ME85"/>
<reference evidence="1 2" key="1">
    <citation type="submission" date="2018-12" db="EMBL/GenBank/DDBJ databases">
        <title>The Draft Genome Sequence of the Soil Bacterium Pedobacter tournemirensis R1.</title>
        <authorList>
            <person name="He J."/>
        </authorList>
    </citation>
    <scope>NUCLEOTIDE SEQUENCE [LARGE SCALE GENOMIC DNA]</scope>
    <source>
        <strain evidence="1 2">R1</strain>
    </source>
</reference>
<sequence>MEKSFSSLAELQAEIDLLKVRNFQQEEVLKESLSSPSAIFSSVKGFFMSGNSKKSLTSDLLNQDILTNVARFVIPLFMNGIVFKKSGFITKTLITFLSQKVAKQVNSNAVSGILDKVKGIFANRKSSGVSNFGVKTRRHVDYGIPPDSESY</sequence>
<dbReference type="EMBL" id="RXOC01000002">
    <property type="protein sequence ID" value="RXF71740.1"/>
    <property type="molecule type" value="Genomic_DNA"/>
</dbReference>
<dbReference type="Proteomes" id="UP000290848">
    <property type="component" value="Unassembled WGS sequence"/>
</dbReference>
<name>A0A4Q0ME85_9SPHI</name>
<evidence type="ECO:0000313" key="1">
    <source>
        <dbReference type="EMBL" id="RXF71740.1"/>
    </source>
</evidence>
<accession>A0A4Q0ME85</accession>
<dbReference type="RefSeq" id="WP_128767987.1">
    <property type="nucleotide sequence ID" value="NZ_RXOC01000002.1"/>
</dbReference>
<gene>
    <name evidence="1" type="ORF">EKH83_03370</name>
</gene>
<protein>
    <submittedName>
        <fullName evidence="1">Uncharacterized protein</fullName>
    </submittedName>
</protein>
<proteinExistence type="predicted"/>
<evidence type="ECO:0000313" key="2">
    <source>
        <dbReference type="Proteomes" id="UP000290848"/>
    </source>
</evidence>
<organism evidence="1 2">
    <name type="scientific">Arcticibacter tournemirensis</name>
    <dbReference type="NCBI Taxonomy" id="699437"/>
    <lineage>
        <taxon>Bacteria</taxon>
        <taxon>Pseudomonadati</taxon>
        <taxon>Bacteroidota</taxon>
        <taxon>Sphingobacteriia</taxon>
        <taxon>Sphingobacteriales</taxon>
        <taxon>Sphingobacteriaceae</taxon>
        <taxon>Arcticibacter</taxon>
    </lineage>
</organism>